<dbReference type="InterPro" id="IPR005490">
    <property type="entry name" value="LD_TPept_cat_dom"/>
</dbReference>
<feature type="domain" description="L,D-transpeptidase scaffold" evidence="1">
    <location>
        <begin position="66"/>
        <end position="210"/>
    </location>
</feature>
<dbReference type="AlphaFoldDB" id="A0A1H8AIP5"/>
<accession>A0A1H8AIP5</accession>
<evidence type="ECO:0000313" key="2">
    <source>
        <dbReference type="EMBL" id="SEM70376.1"/>
    </source>
</evidence>
<keyword evidence="3" id="KW-1185">Reference proteome</keyword>
<dbReference type="OrthoDB" id="9778545at2"/>
<organism evidence="2 3">
    <name type="scientific">Mucilaginibacter gossypiicola</name>
    <dbReference type="NCBI Taxonomy" id="551995"/>
    <lineage>
        <taxon>Bacteria</taxon>
        <taxon>Pseudomonadati</taxon>
        <taxon>Bacteroidota</taxon>
        <taxon>Sphingobacteriia</taxon>
        <taxon>Sphingobacteriales</taxon>
        <taxon>Sphingobacteriaceae</taxon>
        <taxon>Mucilaginibacter</taxon>
    </lineage>
</organism>
<dbReference type="Proteomes" id="UP000198942">
    <property type="component" value="Unassembled WGS sequence"/>
</dbReference>
<proteinExistence type="predicted"/>
<gene>
    <name evidence="2" type="ORF">SAMN05192574_101528</name>
</gene>
<dbReference type="EMBL" id="FOCL01000001">
    <property type="protein sequence ID" value="SEM70376.1"/>
    <property type="molecule type" value="Genomic_DNA"/>
</dbReference>
<evidence type="ECO:0000313" key="3">
    <source>
        <dbReference type="Proteomes" id="UP000198942"/>
    </source>
</evidence>
<dbReference type="InterPro" id="IPR045380">
    <property type="entry name" value="LD_TPept_scaffold_dom"/>
</dbReference>
<dbReference type="RefSeq" id="WP_091207241.1">
    <property type="nucleotide sequence ID" value="NZ_FOCL01000001.1"/>
</dbReference>
<dbReference type="Pfam" id="PF20142">
    <property type="entry name" value="Scaffold"/>
    <property type="match status" value="1"/>
</dbReference>
<protein>
    <recommendedName>
        <fullName evidence="1">L,D-transpeptidase scaffold domain-containing protein</fullName>
    </recommendedName>
</protein>
<dbReference type="STRING" id="551995.SAMN05192574_101528"/>
<sequence>MKTGEMNNAVIKRIVIFLFISCIFTAANVKARGLAILRTDTSVKAEIIRQLNDKAVNSGLYFPSSTKRFYLKRNFAPIWTLEQKDQNKTWAAMLLVDCVLQFGLRHEDYHPKDLLYPLLHKILEQPEKISNSQKARFEILLTDAMLTFMNNLHFGKLNPYYSPAKIDRETVNGFNGSDILANALNQPAFMDAIVKVQPTNEDYKTFQHQLHMIKGVYEGDCYETPEADVRKIAVNMERLRWAEINDSIYIQVNIPTYSLKLVRPDTTFNFKVIVGKRAAPTPLMVSMLTDFATSAGPRVIKNKSRDKFNSGNFSFKAATPNEKKGAYIYFMPGNKAGIELQGVSDKSLFGKGGRAASDGAIKIERGEELAKQLLITGGDKNDMKLVHRALMNREVKVFPLKKPIPIRITYITAAIVDGQIVKYNDVYNLDSVIENMLYDIKPNNKTK</sequence>
<dbReference type="PANTHER" id="PTHR41533">
    <property type="entry name" value="L,D-TRANSPEPTIDASE HI_1667-RELATED"/>
    <property type="match status" value="1"/>
</dbReference>
<evidence type="ECO:0000259" key="1">
    <source>
        <dbReference type="Pfam" id="PF20142"/>
    </source>
</evidence>
<reference evidence="3" key="1">
    <citation type="submission" date="2016-10" db="EMBL/GenBank/DDBJ databases">
        <authorList>
            <person name="Varghese N."/>
            <person name="Submissions S."/>
        </authorList>
    </citation>
    <scope>NUCLEOTIDE SEQUENCE [LARGE SCALE GENOMIC DNA]</scope>
    <source>
        <strain evidence="3">Gh-48</strain>
    </source>
</reference>
<dbReference type="CDD" id="cd16913">
    <property type="entry name" value="YkuD_like"/>
    <property type="match status" value="1"/>
</dbReference>
<dbReference type="InterPro" id="IPR052905">
    <property type="entry name" value="LD-transpeptidase_YkuD-like"/>
</dbReference>
<name>A0A1H8AIP5_9SPHI</name>
<dbReference type="PANTHER" id="PTHR41533:SF2">
    <property type="entry name" value="BLR7131 PROTEIN"/>
    <property type="match status" value="1"/>
</dbReference>
<dbReference type="GO" id="GO:0016740">
    <property type="term" value="F:transferase activity"/>
    <property type="evidence" value="ECO:0007669"/>
    <property type="project" value="InterPro"/>
</dbReference>